<feature type="binding site" evidence="7">
    <location>
        <position position="130"/>
    </location>
    <ligand>
        <name>a 1,2-diacyl-sn-glycero-3-phospho-(1'-sn-glycerol)</name>
        <dbReference type="ChEBI" id="CHEBI:64716"/>
    </ligand>
</feature>
<reference evidence="8 9" key="1">
    <citation type="submission" date="2018-07" db="EMBL/GenBank/DDBJ databases">
        <title>Genomic Encyclopedia of Type Strains, Phase III (KMG-III): the genomes of soil and plant-associated and newly described type strains.</title>
        <authorList>
            <person name="Whitman W."/>
        </authorList>
    </citation>
    <scope>NUCLEOTIDE SEQUENCE [LARGE SCALE GENOMIC DNA]</scope>
    <source>
        <strain evidence="8 9">CECT 7287</strain>
    </source>
</reference>
<evidence type="ECO:0000256" key="4">
    <source>
        <dbReference type="ARBA" id="ARBA00022692"/>
    </source>
</evidence>
<dbReference type="GO" id="GO:0042158">
    <property type="term" value="P:lipoprotein biosynthetic process"/>
    <property type="evidence" value="ECO:0007669"/>
    <property type="project" value="UniProtKB-UniRule"/>
</dbReference>
<keyword evidence="5 7" id="KW-1133">Transmembrane helix</keyword>
<comment type="similarity">
    <text evidence="1 7">Belongs to the Lgt family.</text>
</comment>
<accession>A0A3D9JPY0</accession>
<evidence type="ECO:0000313" key="8">
    <source>
        <dbReference type="EMBL" id="RED76084.1"/>
    </source>
</evidence>
<comment type="pathway">
    <text evidence="7">Protein modification; lipoprotein biosynthesis (diacylglyceryl transfer).</text>
</comment>
<dbReference type="GO" id="GO:0008961">
    <property type="term" value="F:phosphatidylglycerol-prolipoprotein diacylglyceryl transferase activity"/>
    <property type="evidence" value="ECO:0007669"/>
    <property type="project" value="UniProtKB-UniRule"/>
</dbReference>
<dbReference type="EMBL" id="QRDZ01000013">
    <property type="protein sequence ID" value="RED76084.1"/>
    <property type="molecule type" value="Genomic_DNA"/>
</dbReference>
<keyword evidence="8" id="KW-0449">Lipoprotein</keyword>
<dbReference type="AlphaFoldDB" id="A0A3D9JPY0"/>
<evidence type="ECO:0000256" key="5">
    <source>
        <dbReference type="ARBA" id="ARBA00022989"/>
    </source>
</evidence>
<keyword evidence="9" id="KW-1185">Reference proteome</keyword>
<comment type="caution">
    <text evidence="8">The sequence shown here is derived from an EMBL/GenBank/DDBJ whole genome shotgun (WGS) entry which is preliminary data.</text>
</comment>
<organism evidence="8 9">
    <name type="scientific">Cohnella phaseoli</name>
    <dbReference type="NCBI Taxonomy" id="456490"/>
    <lineage>
        <taxon>Bacteria</taxon>
        <taxon>Bacillati</taxon>
        <taxon>Bacillota</taxon>
        <taxon>Bacilli</taxon>
        <taxon>Bacillales</taxon>
        <taxon>Paenibacillaceae</taxon>
        <taxon>Cohnella</taxon>
    </lineage>
</organism>
<sequence length="267" mass="29867">MRVELINIGDFTIRSYGVIVALAILLAASLAYFLARNTPYQKHIPNILVFVVLGAIIGARIWHVFFFQWGYYAKNPVQIFAIWEGGLAIQGALVGGFVVGIVYAKIHKFSFWEFADTVAPAIIFGQGVGRIACFLNGDAYGSPTGSSFGLVYPEGTQAFDRYGAQPLWPAEVWEGQWDFIVFAILIGLKNKTLPHGFLFLTYHILYAVGRFSLEYLRGDSPRYAFEWTAGQWTSAVIIVTSILIMLVMTYRKNKVQTSKEVTEGMIH</sequence>
<keyword evidence="2 7" id="KW-1003">Cell membrane</keyword>
<dbReference type="RefSeq" id="WP_116061883.1">
    <property type="nucleotide sequence ID" value="NZ_QRDZ01000013.1"/>
</dbReference>
<dbReference type="Pfam" id="PF01790">
    <property type="entry name" value="LGT"/>
    <property type="match status" value="1"/>
</dbReference>
<protein>
    <recommendedName>
        <fullName evidence="7">Phosphatidylglycerol--prolipoprotein diacylglyceryl transferase</fullName>
        <ecNumber evidence="7">2.5.1.145</ecNumber>
    </recommendedName>
</protein>
<dbReference type="NCBIfam" id="TIGR00544">
    <property type="entry name" value="lgt"/>
    <property type="match status" value="1"/>
</dbReference>
<dbReference type="Proteomes" id="UP000256977">
    <property type="component" value="Unassembled WGS sequence"/>
</dbReference>
<dbReference type="OrthoDB" id="871140at2"/>
<evidence type="ECO:0000256" key="7">
    <source>
        <dbReference type="HAMAP-Rule" id="MF_01147"/>
    </source>
</evidence>
<feature type="transmembrane region" description="Helical" evidence="7">
    <location>
        <begin position="47"/>
        <end position="69"/>
    </location>
</feature>
<evidence type="ECO:0000256" key="1">
    <source>
        <dbReference type="ARBA" id="ARBA00007150"/>
    </source>
</evidence>
<comment type="function">
    <text evidence="7">Catalyzes the transfer of the diacylglyceryl group from phosphatidylglycerol to the sulfhydryl group of the N-terminal cysteine of a prolipoprotein, the first step in the formation of mature lipoproteins.</text>
</comment>
<dbReference type="InterPro" id="IPR001640">
    <property type="entry name" value="Lgt"/>
</dbReference>
<name>A0A3D9JPY0_9BACL</name>
<feature type="transmembrane region" description="Helical" evidence="7">
    <location>
        <begin position="81"/>
        <end position="104"/>
    </location>
</feature>
<dbReference type="EC" id="2.5.1.145" evidence="7"/>
<evidence type="ECO:0000256" key="2">
    <source>
        <dbReference type="ARBA" id="ARBA00022475"/>
    </source>
</evidence>
<dbReference type="GO" id="GO:0005886">
    <property type="term" value="C:plasma membrane"/>
    <property type="evidence" value="ECO:0007669"/>
    <property type="project" value="UniProtKB-SubCell"/>
</dbReference>
<evidence type="ECO:0000256" key="6">
    <source>
        <dbReference type="ARBA" id="ARBA00023136"/>
    </source>
</evidence>
<evidence type="ECO:0000256" key="3">
    <source>
        <dbReference type="ARBA" id="ARBA00022679"/>
    </source>
</evidence>
<dbReference type="HAMAP" id="MF_01147">
    <property type="entry name" value="Lgt"/>
    <property type="match status" value="1"/>
</dbReference>
<proteinExistence type="inferred from homology"/>
<comment type="subcellular location">
    <subcellularLocation>
        <location evidence="7">Cell membrane</location>
        <topology evidence="7">Multi-pass membrane protein</topology>
    </subcellularLocation>
</comment>
<keyword evidence="3 7" id="KW-0808">Transferase</keyword>
<dbReference type="UniPathway" id="UPA00664"/>
<keyword evidence="6 7" id="KW-0472">Membrane</keyword>
<feature type="transmembrane region" description="Helical" evidence="7">
    <location>
        <begin position="229"/>
        <end position="250"/>
    </location>
</feature>
<evidence type="ECO:0000313" key="9">
    <source>
        <dbReference type="Proteomes" id="UP000256977"/>
    </source>
</evidence>
<gene>
    <name evidence="7" type="primary">lgt</name>
    <name evidence="8" type="ORF">DFP98_113144</name>
</gene>
<feature type="transmembrane region" description="Helical" evidence="7">
    <location>
        <begin position="192"/>
        <end position="209"/>
    </location>
</feature>
<feature type="transmembrane region" description="Helical" evidence="7">
    <location>
        <begin position="15"/>
        <end position="35"/>
    </location>
</feature>
<dbReference type="PANTHER" id="PTHR30589">
    <property type="entry name" value="PROLIPOPROTEIN DIACYLGLYCERYL TRANSFERASE"/>
    <property type="match status" value="1"/>
</dbReference>
<keyword evidence="4 7" id="KW-0812">Transmembrane</keyword>
<dbReference type="PANTHER" id="PTHR30589:SF0">
    <property type="entry name" value="PHOSPHATIDYLGLYCEROL--PROLIPOPROTEIN DIACYLGLYCERYL TRANSFERASE"/>
    <property type="match status" value="1"/>
</dbReference>
<comment type="catalytic activity">
    <reaction evidence="7">
        <text>L-cysteinyl-[prolipoprotein] + a 1,2-diacyl-sn-glycero-3-phospho-(1'-sn-glycerol) = an S-1,2-diacyl-sn-glyceryl-L-cysteinyl-[prolipoprotein] + sn-glycerol 1-phosphate + H(+)</text>
        <dbReference type="Rhea" id="RHEA:56712"/>
        <dbReference type="Rhea" id="RHEA-COMP:14679"/>
        <dbReference type="Rhea" id="RHEA-COMP:14680"/>
        <dbReference type="ChEBI" id="CHEBI:15378"/>
        <dbReference type="ChEBI" id="CHEBI:29950"/>
        <dbReference type="ChEBI" id="CHEBI:57685"/>
        <dbReference type="ChEBI" id="CHEBI:64716"/>
        <dbReference type="ChEBI" id="CHEBI:140658"/>
        <dbReference type="EC" id="2.5.1.145"/>
    </reaction>
</comment>